<keyword evidence="3" id="KW-0067">ATP-binding</keyword>
<dbReference type="Proteomes" id="UP000694843">
    <property type="component" value="Unplaced"/>
</dbReference>
<evidence type="ECO:0000256" key="5">
    <source>
        <dbReference type="ARBA" id="ARBA00023146"/>
    </source>
</evidence>
<feature type="domain" description="WHEP-TRS" evidence="6">
    <location>
        <begin position="85"/>
        <end position="141"/>
    </location>
</feature>
<evidence type="ECO:0000259" key="6">
    <source>
        <dbReference type="PROSITE" id="PS51185"/>
    </source>
</evidence>
<keyword evidence="4" id="KW-0648">Protein biosynthesis</keyword>
<reference evidence="8" key="1">
    <citation type="submission" date="2025-08" db="UniProtKB">
        <authorList>
            <consortium name="RefSeq"/>
        </authorList>
    </citation>
    <scope>IDENTIFICATION</scope>
    <source>
        <tissue evidence="8">Whole organism</tissue>
    </source>
</reference>
<keyword evidence="2" id="KW-0547">Nucleotide-binding</keyword>
<dbReference type="GeneID" id="108682684"/>
<dbReference type="KEGG" id="hazt:108682684"/>
<evidence type="ECO:0000256" key="1">
    <source>
        <dbReference type="ARBA" id="ARBA00022598"/>
    </source>
</evidence>
<dbReference type="Pfam" id="PF19303">
    <property type="entry name" value="Anticodon_3"/>
    <property type="match status" value="1"/>
</dbReference>
<dbReference type="AlphaFoldDB" id="A0A8B7PMG6"/>
<evidence type="ECO:0000256" key="4">
    <source>
        <dbReference type="ARBA" id="ARBA00022917"/>
    </source>
</evidence>
<keyword evidence="5" id="KW-0030">Aminoacyl-tRNA synthetase</keyword>
<dbReference type="GO" id="GO:0006418">
    <property type="term" value="P:tRNA aminoacylation for protein translation"/>
    <property type="evidence" value="ECO:0007669"/>
    <property type="project" value="InterPro"/>
</dbReference>
<gene>
    <name evidence="8" type="primary">LOC108682684</name>
</gene>
<evidence type="ECO:0000256" key="3">
    <source>
        <dbReference type="ARBA" id="ARBA00022840"/>
    </source>
</evidence>
<dbReference type="SUPFAM" id="SSF47060">
    <property type="entry name" value="S15/NS1 RNA-binding domain"/>
    <property type="match status" value="2"/>
</dbReference>
<evidence type="ECO:0000313" key="8">
    <source>
        <dbReference type="RefSeq" id="XP_018027389.1"/>
    </source>
</evidence>
<dbReference type="InterPro" id="IPR000738">
    <property type="entry name" value="WHEP-TRS_dom"/>
</dbReference>
<accession>A0A8B7PMG6</accession>
<feature type="domain" description="WHEP-TRS" evidence="6">
    <location>
        <begin position="169"/>
        <end position="225"/>
    </location>
</feature>
<dbReference type="InterPro" id="IPR009068">
    <property type="entry name" value="uS15_NS1_RNA-bd_sf"/>
</dbReference>
<dbReference type="Gene3D" id="1.10.287.10">
    <property type="entry name" value="S15/NS1, RNA-binding"/>
    <property type="match status" value="2"/>
</dbReference>
<evidence type="ECO:0000256" key="2">
    <source>
        <dbReference type="ARBA" id="ARBA00022741"/>
    </source>
</evidence>
<keyword evidence="1" id="KW-0436">Ligase</keyword>
<dbReference type="SUPFAM" id="SSF47323">
    <property type="entry name" value="Anticodon-binding domain of a subclass of class I aminoacyl-tRNA synthetases"/>
    <property type="match status" value="1"/>
</dbReference>
<evidence type="ECO:0000313" key="7">
    <source>
        <dbReference type="Proteomes" id="UP000694843"/>
    </source>
</evidence>
<proteinExistence type="predicted"/>
<protein>
    <submittedName>
        <fullName evidence="8">Bifunctional glutamate/proline--tRNA ligase-like</fullName>
    </submittedName>
</protein>
<sequence length="233" mass="24370">MPDTSAKILQIMNLPDATHWRLPNALPHAVPSGCKVTKPEPLIKKITDEELQQWQLQFKGTDDSAAKCQVKKNSAVVLPAIVNVDIESLKKMIDEQGDKVRALKAGGASKADISADVATLLQLKNQLAQAQGAPAVPPAKDKKQKKAPPVAVVGSVNGPPAASAPASADAERLQMLVAQQGEAVRTLKSSGASKDAVAAEVTKLLQLKSELAVALGVDVSSLSAPSKSSKKKK</sequence>
<dbReference type="RefSeq" id="XP_018027389.1">
    <property type="nucleotide sequence ID" value="XM_018171900.2"/>
</dbReference>
<dbReference type="GO" id="GO:0004812">
    <property type="term" value="F:aminoacyl-tRNA ligase activity"/>
    <property type="evidence" value="ECO:0007669"/>
    <property type="project" value="UniProtKB-KW"/>
</dbReference>
<dbReference type="OMA" id="VAHQGNK"/>
<dbReference type="PROSITE" id="PS00762">
    <property type="entry name" value="WHEP_TRS_1"/>
    <property type="match status" value="1"/>
</dbReference>
<dbReference type="InterPro" id="IPR009080">
    <property type="entry name" value="tRNAsynth_Ia_anticodon-bd"/>
</dbReference>
<keyword evidence="7" id="KW-1185">Reference proteome</keyword>
<dbReference type="InterPro" id="IPR041872">
    <property type="entry name" value="Anticodon_Met"/>
</dbReference>
<name>A0A8B7PMG6_HYAAZ</name>
<dbReference type="PROSITE" id="PS51185">
    <property type="entry name" value="WHEP_TRS_2"/>
    <property type="match status" value="2"/>
</dbReference>
<dbReference type="Pfam" id="PF00458">
    <property type="entry name" value="WHEP-TRS"/>
    <property type="match status" value="2"/>
</dbReference>
<organism evidence="7 8">
    <name type="scientific">Hyalella azteca</name>
    <name type="common">Amphipod</name>
    <dbReference type="NCBI Taxonomy" id="294128"/>
    <lineage>
        <taxon>Eukaryota</taxon>
        <taxon>Metazoa</taxon>
        <taxon>Ecdysozoa</taxon>
        <taxon>Arthropoda</taxon>
        <taxon>Crustacea</taxon>
        <taxon>Multicrustacea</taxon>
        <taxon>Malacostraca</taxon>
        <taxon>Eumalacostraca</taxon>
        <taxon>Peracarida</taxon>
        <taxon>Amphipoda</taxon>
        <taxon>Senticaudata</taxon>
        <taxon>Talitrida</taxon>
        <taxon>Talitroidea</taxon>
        <taxon>Hyalellidae</taxon>
        <taxon>Hyalella</taxon>
    </lineage>
</organism>
<dbReference type="GO" id="GO:0005524">
    <property type="term" value="F:ATP binding"/>
    <property type="evidence" value="ECO:0007669"/>
    <property type="project" value="UniProtKB-KW"/>
</dbReference>
<dbReference type="SMART" id="SM00991">
    <property type="entry name" value="WHEP-TRS"/>
    <property type="match status" value="2"/>
</dbReference>